<evidence type="ECO:0000313" key="2">
    <source>
        <dbReference type="EMBL" id="KAJ1363857.1"/>
    </source>
</evidence>
<dbReference type="InterPro" id="IPR036047">
    <property type="entry name" value="F-box-like_dom_sf"/>
</dbReference>
<accession>A0AAD5MSK5</accession>
<evidence type="ECO:0000259" key="1">
    <source>
        <dbReference type="PROSITE" id="PS50181"/>
    </source>
</evidence>
<evidence type="ECO:0000313" key="3">
    <source>
        <dbReference type="Proteomes" id="UP001196413"/>
    </source>
</evidence>
<proteinExistence type="predicted"/>
<feature type="domain" description="F-box" evidence="1">
    <location>
        <begin position="4"/>
        <end position="52"/>
    </location>
</feature>
<dbReference type="EMBL" id="JAHQIW010004817">
    <property type="protein sequence ID" value="KAJ1363857.1"/>
    <property type="molecule type" value="Genomic_DNA"/>
</dbReference>
<comment type="caution">
    <text evidence="2">The sequence shown here is derived from an EMBL/GenBank/DDBJ whole genome shotgun (WGS) entry which is preliminary data.</text>
</comment>
<dbReference type="Gene3D" id="1.20.1280.50">
    <property type="match status" value="1"/>
</dbReference>
<gene>
    <name evidence="2" type="ORF">KIN20_023808</name>
</gene>
<dbReference type="SMART" id="SM00256">
    <property type="entry name" value="FBOX"/>
    <property type="match status" value="1"/>
</dbReference>
<protein>
    <recommendedName>
        <fullName evidence="1">F-box domain-containing protein</fullName>
    </recommendedName>
</protein>
<keyword evidence="3" id="KW-1185">Reference proteome</keyword>
<dbReference type="PROSITE" id="PS50181">
    <property type="entry name" value="FBOX"/>
    <property type="match status" value="1"/>
</dbReference>
<reference evidence="2" key="1">
    <citation type="submission" date="2021-06" db="EMBL/GenBank/DDBJ databases">
        <title>Parelaphostrongylus tenuis whole genome reference sequence.</title>
        <authorList>
            <person name="Garwood T.J."/>
            <person name="Larsen P.A."/>
            <person name="Fountain-Jones N.M."/>
            <person name="Garbe J.R."/>
            <person name="Macchietto M.G."/>
            <person name="Kania S.A."/>
            <person name="Gerhold R.W."/>
            <person name="Richards J.E."/>
            <person name="Wolf T.M."/>
        </authorList>
    </citation>
    <scope>NUCLEOTIDE SEQUENCE</scope>
    <source>
        <strain evidence="2">MNPRO001-30</strain>
        <tissue evidence="2">Meninges</tissue>
    </source>
</reference>
<name>A0AAD5MSK5_PARTN</name>
<dbReference type="AlphaFoldDB" id="A0AAD5MSK5"/>
<sequence length="75" mass="8903">MRRPQVIPNLPDVVLLHIFSFLDYQLLCKAEMVCRRWQTLVIALMRREIHELAVEKYYESSPSVVHSKSFRSIIT</sequence>
<dbReference type="SUPFAM" id="SSF81383">
    <property type="entry name" value="F-box domain"/>
    <property type="match status" value="1"/>
</dbReference>
<dbReference type="Pfam" id="PF12937">
    <property type="entry name" value="F-box-like"/>
    <property type="match status" value="1"/>
</dbReference>
<dbReference type="InterPro" id="IPR001810">
    <property type="entry name" value="F-box_dom"/>
</dbReference>
<organism evidence="2 3">
    <name type="scientific">Parelaphostrongylus tenuis</name>
    <name type="common">Meningeal worm</name>
    <dbReference type="NCBI Taxonomy" id="148309"/>
    <lineage>
        <taxon>Eukaryota</taxon>
        <taxon>Metazoa</taxon>
        <taxon>Ecdysozoa</taxon>
        <taxon>Nematoda</taxon>
        <taxon>Chromadorea</taxon>
        <taxon>Rhabditida</taxon>
        <taxon>Rhabditina</taxon>
        <taxon>Rhabditomorpha</taxon>
        <taxon>Strongyloidea</taxon>
        <taxon>Metastrongylidae</taxon>
        <taxon>Parelaphostrongylus</taxon>
    </lineage>
</organism>
<dbReference type="Proteomes" id="UP001196413">
    <property type="component" value="Unassembled WGS sequence"/>
</dbReference>